<keyword evidence="1" id="KW-0472">Membrane</keyword>
<dbReference type="AlphaFoldDB" id="A0A3S2X4A9"/>
<dbReference type="GO" id="GO:0016020">
    <property type="term" value="C:membrane"/>
    <property type="evidence" value="ECO:0007669"/>
    <property type="project" value="InterPro"/>
</dbReference>
<gene>
    <name evidence="2" type="ORF">EM808_05500</name>
</gene>
<dbReference type="PANTHER" id="PTHR35335">
    <property type="entry name" value="UPF0716 PROTEIN FXSA"/>
    <property type="match status" value="1"/>
</dbReference>
<sequence>MRNLFIALLILPLVELAAFLLSGKLIGIPETLILVVVTSLLGAFILKKEGVKAIRNVQEQLSLGSLPGDAILNGFCVLIGGIFMLLPGFLSDIVGALLLLPPTRKLCKKLLLHYMQKKLLQKNRIIIHQ</sequence>
<accession>A0A3S2X4A9</accession>
<evidence type="ECO:0000313" key="3">
    <source>
        <dbReference type="Proteomes" id="UP000288024"/>
    </source>
</evidence>
<feature type="transmembrane region" description="Helical" evidence="1">
    <location>
        <begin position="70"/>
        <end position="90"/>
    </location>
</feature>
<keyword evidence="1" id="KW-1133">Transmembrane helix</keyword>
<proteinExistence type="predicted"/>
<keyword evidence="1" id="KW-0812">Transmembrane</keyword>
<dbReference type="Pfam" id="PF04186">
    <property type="entry name" value="FxsA"/>
    <property type="match status" value="1"/>
</dbReference>
<dbReference type="InterPro" id="IPR007313">
    <property type="entry name" value="FxsA"/>
</dbReference>
<protein>
    <submittedName>
        <fullName evidence="2">FxsA family protein</fullName>
    </submittedName>
</protein>
<evidence type="ECO:0000256" key="1">
    <source>
        <dbReference type="SAM" id="Phobius"/>
    </source>
</evidence>
<dbReference type="RefSeq" id="WP_127737050.1">
    <property type="nucleotide sequence ID" value="NZ_CAJCKN010000009.1"/>
</dbReference>
<keyword evidence="3" id="KW-1185">Reference proteome</keyword>
<comment type="caution">
    <text evidence="2">The sequence shown here is derived from an EMBL/GenBank/DDBJ whole genome shotgun (WGS) entry which is preliminary data.</text>
</comment>
<dbReference type="GeneID" id="87615993"/>
<reference evidence="2 3" key="1">
    <citation type="submission" date="2019-01" db="EMBL/GenBank/DDBJ databases">
        <title>Bacillus sp. M5HDSG1-1, whole genome shotgun sequence.</title>
        <authorList>
            <person name="Tuo L."/>
        </authorList>
    </citation>
    <scope>NUCLEOTIDE SEQUENCE [LARGE SCALE GENOMIC DNA]</scope>
    <source>
        <strain evidence="2 3">M5HDSG1-1</strain>
    </source>
</reference>
<name>A0A3S2X4A9_9BACI</name>
<dbReference type="EMBL" id="RZTZ01000002">
    <property type="protein sequence ID" value="RVT64967.1"/>
    <property type="molecule type" value="Genomic_DNA"/>
</dbReference>
<dbReference type="PANTHER" id="PTHR35335:SF1">
    <property type="entry name" value="UPF0716 PROTEIN FXSA"/>
    <property type="match status" value="1"/>
</dbReference>
<organism evidence="2 3">
    <name type="scientific">Niallia taxi</name>
    <dbReference type="NCBI Taxonomy" id="2499688"/>
    <lineage>
        <taxon>Bacteria</taxon>
        <taxon>Bacillati</taxon>
        <taxon>Bacillota</taxon>
        <taxon>Bacilli</taxon>
        <taxon>Bacillales</taxon>
        <taxon>Bacillaceae</taxon>
        <taxon>Niallia</taxon>
    </lineage>
</organism>
<dbReference type="NCBIfam" id="NF008528">
    <property type="entry name" value="PRK11463.1-2"/>
    <property type="match status" value="1"/>
</dbReference>
<feature type="transmembrane region" description="Helical" evidence="1">
    <location>
        <begin position="26"/>
        <end position="46"/>
    </location>
</feature>
<evidence type="ECO:0000313" key="2">
    <source>
        <dbReference type="EMBL" id="RVT64967.1"/>
    </source>
</evidence>
<dbReference type="Proteomes" id="UP000288024">
    <property type="component" value="Unassembled WGS sequence"/>
</dbReference>